<reference evidence="8" key="1">
    <citation type="submission" date="2021-01" db="EMBL/GenBank/DDBJ databases">
        <title>Lacisediminihabitans sp. nov. strain G11-30, isolated from Antarctic Soil.</title>
        <authorList>
            <person name="Li J."/>
        </authorList>
    </citation>
    <scope>NUCLEOTIDE SEQUENCE</scope>
    <source>
        <strain evidence="8">G11-30</strain>
    </source>
</reference>
<evidence type="ECO:0000313" key="9">
    <source>
        <dbReference type="Proteomes" id="UP000636458"/>
    </source>
</evidence>
<evidence type="ECO:0000313" key="8">
    <source>
        <dbReference type="EMBL" id="MBK4347437.1"/>
    </source>
</evidence>
<comment type="similarity">
    <text evidence="1">Belongs to the sigma-70 factor family. ECF subfamily.</text>
</comment>
<dbReference type="Gene3D" id="3.40.50.2300">
    <property type="match status" value="1"/>
</dbReference>
<dbReference type="GO" id="GO:0000160">
    <property type="term" value="P:phosphorelay signal transduction system"/>
    <property type="evidence" value="ECO:0007669"/>
    <property type="project" value="InterPro"/>
</dbReference>
<keyword evidence="5" id="KW-0804">Transcription</keyword>
<evidence type="ECO:0000256" key="3">
    <source>
        <dbReference type="ARBA" id="ARBA00023082"/>
    </source>
</evidence>
<evidence type="ECO:0000256" key="2">
    <source>
        <dbReference type="ARBA" id="ARBA00023015"/>
    </source>
</evidence>
<dbReference type="InterPro" id="IPR013249">
    <property type="entry name" value="RNA_pol_sigma70_r4_t2"/>
</dbReference>
<evidence type="ECO:0000256" key="5">
    <source>
        <dbReference type="ARBA" id="ARBA00023163"/>
    </source>
</evidence>
<evidence type="ECO:0000256" key="6">
    <source>
        <dbReference type="PROSITE-ProRule" id="PRU00169"/>
    </source>
</evidence>
<keyword evidence="6" id="KW-0597">Phosphoprotein</keyword>
<dbReference type="Pfam" id="PF00072">
    <property type="entry name" value="Response_reg"/>
    <property type="match status" value="1"/>
</dbReference>
<dbReference type="PROSITE" id="PS50110">
    <property type="entry name" value="RESPONSE_REGULATORY"/>
    <property type="match status" value="1"/>
</dbReference>
<dbReference type="InterPro" id="IPR016032">
    <property type="entry name" value="Sig_transdc_resp-reg_C-effctor"/>
</dbReference>
<keyword evidence="9" id="KW-1185">Reference proteome</keyword>
<keyword evidence="4" id="KW-0238">DNA-binding</keyword>
<protein>
    <submittedName>
        <fullName evidence="8">Response regulator transcription factor</fullName>
    </submittedName>
</protein>
<dbReference type="PRINTS" id="PR00038">
    <property type="entry name" value="HTHLUXR"/>
</dbReference>
<dbReference type="InterPro" id="IPR001789">
    <property type="entry name" value="Sig_transdc_resp-reg_receiver"/>
</dbReference>
<gene>
    <name evidence="8" type="ORF">IV501_07315</name>
</gene>
<dbReference type="Proteomes" id="UP000636458">
    <property type="component" value="Unassembled WGS sequence"/>
</dbReference>
<feature type="domain" description="Response regulatory" evidence="7">
    <location>
        <begin position="9"/>
        <end position="124"/>
    </location>
</feature>
<dbReference type="SUPFAM" id="SSF52172">
    <property type="entry name" value="CheY-like"/>
    <property type="match status" value="1"/>
</dbReference>
<accession>A0A934SIS2</accession>
<dbReference type="SMART" id="SM00448">
    <property type="entry name" value="REC"/>
    <property type="match status" value="1"/>
</dbReference>
<evidence type="ECO:0000259" key="7">
    <source>
        <dbReference type="PROSITE" id="PS50110"/>
    </source>
</evidence>
<dbReference type="InterPro" id="IPR039420">
    <property type="entry name" value="WalR-like"/>
</dbReference>
<sequence>MKTRPNVITAAVIDDHRLVVDGIVAHLRARDSGIAVMIAETSWAGLLSHRDFPVDVAVLDLNLDDNIAIGAKVRALAAAGTHVVVMSRHADLASIHGAIRAGALAFVPKTEAADEIVSAIRSAASGAQYRNAPLTAALEVMSTAKDPGLGKQEQRALVLYASGRSIREVASEMGTTEETVKSYIKRGRRKYRELGIDLGTKILLRRHGIREGWLAPE</sequence>
<dbReference type="AlphaFoldDB" id="A0A934SIS2"/>
<dbReference type="GO" id="GO:0016987">
    <property type="term" value="F:sigma factor activity"/>
    <property type="evidence" value="ECO:0007669"/>
    <property type="project" value="UniProtKB-KW"/>
</dbReference>
<dbReference type="PANTHER" id="PTHR43214:SF43">
    <property type="entry name" value="TWO-COMPONENT RESPONSE REGULATOR"/>
    <property type="match status" value="1"/>
</dbReference>
<proteinExistence type="inferred from homology"/>
<dbReference type="SUPFAM" id="SSF46894">
    <property type="entry name" value="C-terminal effector domain of the bipartite response regulators"/>
    <property type="match status" value="1"/>
</dbReference>
<dbReference type="GO" id="GO:0006352">
    <property type="term" value="P:DNA-templated transcription initiation"/>
    <property type="evidence" value="ECO:0007669"/>
    <property type="project" value="InterPro"/>
</dbReference>
<feature type="modified residue" description="4-aspartylphosphate" evidence="6">
    <location>
        <position position="60"/>
    </location>
</feature>
<dbReference type="RefSeq" id="WP_200555787.1">
    <property type="nucleotide sequence ID" value="NZ_JAEPES010000002.1"/>
</dbReference>
<keyword evidence="3" id="KW-0731">Sigma factor</keyword>
<dbReference type="Pfam" id="PF08281">
    <property type="entry name" value="Sigma70_r4_2"/>
    <property type="match status" value="1"/>
</dbReference>
<dbReference type="EMBL" id="JAEPES010000002">
    <property type="protein sequence ID" value="MBK4347437.1"/>
    <property type="molecule type" value="Genomic_DNA"/>
</dbReference>
<name>A0A934SIS2_9MICO</name>
<organism evidence="8 9">
    <name type="scientific">Lacisediminihabitans changchengi</name>
    <dbReference type="NCBI Taxonomy" id="2787634"/>
    <lineage>
        <taxon>Bacteria</taxon>
        <taxon>Bacillati</taxon>
        <taxon>Actinomycetota</taxon>
        <taxon>Actinomycetes</taxon>
        <taxon>Micrococcales</taxon>
        <taxon>Microbacteriaceae</taxon>
        <taxon>Lacisediminihabitans</taxon>
    </lineage>
</organism>
<comment type="caution">
    <text evidence="8">The sequence shown here is derived from an EMBL/GenBank/DDBJ whole genome shotgun (WGS) entry which is preliminary data.</text>
</comment>
<keyword evidence="2" id="KW-0805">Transcription regulation</keyword>
<evidence type="ECO:0000256" key="4">
    <source>
        <dbReference type="ARBA" id="ARBA00023125"/>
    </source>
</evidence>
<dbReference type="GO" id="GO:0003677">
    <property type="term" value="F:DNA binding"/>
    <property type="evidence" value="ECO:0007669"/>
    <property type="project" value="UniProtKB-KW"/>
</dbReference>
<dbReference type="InterPro" id="IPR000792">
    <property type="entry name" value="Tscrpt_reg_LuxR_C"/>
</dbReference>
<dbReference type="InterPro" id="IPR011006">
    <property type="entry name" value="CheY-like_superfamily"/>
</dbReference>
<evidence type="ECO:0000256" key="1">
    <source>
        <dbReference type="ARBA" id="ARBA00010641"/>
    </source>
</evidence>
<dbReference type="PANTHER" id="PTHR43214">
    <property type="entry name" value="TWO-COMPONENT RESPONSE REGULATOR"/>
    <property type="match status" value="1"/>
</dbReference>